<feature type="domain" description="ABC transmembrane type-1" evidence="8">
    <location>
        <begin position="79"/>
        <end position="292"/>
    </location>
</feature>
<dbReference type="EMBL" id="DTIN01000014">
    <property type="protein sequence ID" value="HFX13362.1"/>
    <property type="molecule type" value="Genomic_DNA"/>
</dbReference>
<dbReference type="GO" id="GO:0005886">
    <property type="term" value="C:plasma membrane"/>
    <property type="evidence" value="ECO:0007669"/>
    <property type="project" value="UniProtKB-SubCell"/>
</dbReference>
<feature type="transmembrane region" description="Helical" evidence="7">
    <location>
        <begin position="276"/>
        <end position="296"/>
    </location>
</feature>
<dbReference type="InterPro" id="IPR035906">
    <property type="entry name" value="MetI-like_sf"/>
</dbReference>
<dbReference type="CDD" id="cd06261">
    <property type="entry name" value="TM_PBP2"/>
    <property type="match status" value="1"/>
</dbReference>
<dbReference type="InterPro" id="IPR050809">
    <property type="entry name" value="UgpAE/MalFG_permease"/>
</dbReference>
<dbReference type="PANTHER" id="PTHR43227:SF3">
    <property type="entry name" value="BINDING-PROTEIN-DEPENDENT TRANSPORT SYSTEMS INNER MEMBRANE COMPONENT"/>
    <property type="match status" value="1"/>
</dbReference>
<evidence type="ECO:0000259" key="8">
    <source>
        <dbReference type="PROSITE" id="PS50928"/>
    </source>
</evidence>
<evidence type="ECO:0000256" key="4">
    <source>
        <dbReference type="ARBA" id="ARBA00022692"/>
    </source>
</evidence>
<dbReference type="InterPro" id="IPR000515">
    <property type="entry name" value="MetI-like"/>
</dbReference>
<evidence type="ECO:0000256" key="7">
    <source>
        <dbReference type="RuleBase" id="RU363032"/>
    </source>
</evidence>
<dbReference type="PROSITE" id="PS50928">
    <property type="entry name" value="ABC_TM1"/>
    <property type="match status" value="1"/>
</dbReference>
<accession>A0A7C3RQW5</accession>
<dbReference type="GO" id="GO:0055085">
    <property type="term" value="P:transmembrane transport"/>
    <property type="evidence" value="ECO:0007669"/>
    <property type="project" value="InterPro"/>
</dbReference>
<dbReference type="Gene3D" id="1.10.3720.10">
    <property type="entry name" value="MetI-like"/>
    <property type="match status" value="1"/>
</dbReference>
<name>A0A7C3RQW5_DICTH</name>
<dbReference type="AlphaFoldDB" id="A0A7C3RQW5"/>
<reference evidence="9" key="1">
    <citation type="journal article" date="2020" name="mSystems">
        <title>Genome- and Community-Level Interaction Insights into Carbon Utilization and Element Cycling Functions of Hydrothermarchaeota in Hydrothermal Sediment.</title>
        <authorList>
            <person name="Zhou Z."/>
            <person name="Liu Y."/>
            <person name="Xu W."/>
            <person name="Pan J."/>
            <person name="Luo Z.H."/>
            <person name="Li M."/>
        </authorList>
    </citation>
    <scope>NUCLEOTIDE SEQUENCE [LARGE SCALE GENOMIC DNA]</scope>
    <source>
        <strain evidence="9">SpSt-81</strain>
    </source>
</reference>
<dbReference type="SUPFAM" id="SSF161098">
    <property type="entry name" value="MetI-like"/>
    <property type="match status" value="1"/>
</dbReference>
<evidence type="ECO:0000256" key="2">
    <source>
        <dbReference type="ARBA" id="ARBA00022448"/>
    </source>
</evidence>
<keyword evidence="6 7" id="KW-0472">Membrane</keyword>
<keyword evidence="4 7" id="KW-0812">Transmembrane</keyword>
<keyword evidence="3" id="KW-1003">Cell membrane</keyword>
<gene>
    <name evidence="9" type="ORF">ENW00_04270</name>
</gene>
<dbReference type="PANTHER" id="PTHR43227">
    <property type="entry name" value="BLL4140 PROTEIN"/>
    <property type="match status" value="1"/>
</dbReference>
<comment type="caution">
    <text evidence="9">The sequence shown here is derived from an EMBL/GenBank/DDBJ whole genome shotgun (WGS) entry which is preliminary data.</text>
</comment>
<dbReference type="Pfam" id="PF00528">
    <property type="entry name" value="BPD_transp_1"/>
    <property type="match status" value="1"/>
</dbReference>
<evidence type="ECO:0000256" key="5">
    <source>
        <dbReference type="ARBA" id="ARBA00022989"/>
    </source>
</evidence>
<feature type="transmembrane region" description="Helical" evidence="7">
    <location>
        <begin position="116"/>
        <end position="133"/>
    </location>
</feature>
<proteinExistence type="inferred from homology"/>
<evidence type="ECO:0000313" key="9">
    <source>
        <dbReference type="EMBL" id="HFX13362.1"/>
    </source>
</evidence>
<feature type="transmembrane region" description="Helical" evidence="7">
    <location>
        <begin position="20"/>
        <end position="45"/>
    </location>
</feature>
<evidence type="ECO:0000256" key="3">
    <source>
        <dbReference type="ARBA" id="ARBA00022475"/>
    </source>
</evidence>
<evidence type="ECO:0000256" key="6">
    <source>
        <dbReference type="ARBA" id="ARBA00023136"/>
    </source>
</evidence>
<sequence>MKKQKRFKTLAQRQARIGRLFVYPWLVGFVIFFAWPFIQSIIFAFSQLDVSPEGYKLTFVGLSNFIKALREDPNFIRYLTTEIGNIVVNIPLIIMFSLFIAILLNQRFKGRTIVRAIFFLPVVVMSGALLYVFESNSLEQFNIGAQAGMAMSNSPFLRGIDFRMFLVRITGNIPFLMPVINAIDRIYEIIWKSGVQILIFLAGLQSIPSSLYEVAQVEGATSWEVFWKITLPMISPIILVNVIYTVIDSFTDYSNDVLRYILEVAFRQLNHGYSAAIAWLYFLIVGAILLILIWIISKRVFYMNE</sequence>
<feature type="transmembrane region" description="Helical" evidence="7">
    <location>
        <begin position="225"/>
        <end position="247"/>
    </location>
</feature>
<feature type="transmembrane region" description="Helical" evidence="7">
    <location>
        <begin position="83"/>
        <end position="104"/>
    </location>
</feature>
<keyword evidence="2 7" id="KW-0813">Transport</keyword>
<keyword evidence="5 7" id="KW-1133">Transmembrane helix</keyword>
<organism evidence="9">
    <name type="scientific">Dictyoglomus thermophilum</name>
    <dbReference type="NCBI Taxonomy" id="14"/>
    <lineage>
        <taxon>Bacteria</taxon>
        <taxon>Pseudomonadati</taxon>
        <taxon>Dictyoglomota</taxon>
        <taxon>Dictyoglomia</taxon>
        <taxon>Dictyoglomales</taxon>
        <taxon>Dictyoglomaceae</taxon>
        <taxon>Dictyoglomus</taxon>
    </lineage>
</organism>
<evidence type="ECO:0000256" key="1">
    <source>
        <dbReference type="ARBA" id="ARBA00004651"/>
    </source>
</evidence>
<comment type="subcellular location">
    <subcellularLocation>
        <location evidence="1 7">Cell membrane</location>
        <topology evidence="1 7">Multi-pass membrane protein</topology>
    </subcellularLocation>
</comment>
<protein>
    <submittedName>
        <fullName evidence="9">Sugar ABC transporter permease</fullName>
    </submittedName>
</protein>
<comment type="similarity">
    <text evidence="7">Belongs to the binding-protein-dependent transport system permease family.</text>
</comment>